<protein>
    <recommendedName>
        <fullName evidence="3">Histone-lysine N-methyltransferase SETMAR</fullName>
    </recommendedName>
</protein>
<gene>
    <name evidence="1" type="ORF">AVEN_118380_1</name>
</gene>
<evidence type="ECO:0000313" key="2">
    <source>
        <dbReference type="Proteomes" id="UP000499080"/>
    </source>
</evidence>
<accession>A0A4Y2B8R7</accession>
<dbReference type="EMBL" id="BGPR01000053">
    <property type="protein sequence ID" value="GBL87444.1"/>
    <property type="molecule type" value="Genomic_DNA"/>
</dbReference>
<evidence type="ECO:0008006" key="3">
    <source>
        <dbReference type="Google" id="ProtNLM"/>
    </source>
</evidence>
<name>A0A4Y2B8R7_ARAVE</name>
<dbReference type="PANTHER" id="PTHR46060">
    <property type="entry name" value="MARINER MOS1 TRANSPOSASE-LIKE PROTEIN"/>
    <property type="match status" value="1"/>
</dbReference>
<dbReference type="Proteomes" id="UP000499080">
    <property type="component" value="Unassembled WGS sequence"/>
</dbReference>
<proteinExistence type="predicted"/>
<dbReference type="OrthoDB" id="6431520at2759"/>
<comment type="caution">
    <text evidence="1">The sequence shown here is derived from an EMBL/GenBank/DDBJ whole genome shotgun (WGS) entry which is preliminary data.</text>
</comment>
<reference evidence="1 2" key="1">
    <citation type="journal article" date="2019" name="Sci. Rep.">
        <title>Orb-weaving spider Araneus ventricosus genome elucidates the spidroin gene catalogue.</title>
        <authorList>
            <person name="Kono N."/>
            <person name="Nakamura H."/>
            <person name="Ohtoshi R."/>
            <person name="Moran D.A.P."/>
            <person name="Shinohara A."/>
            <person name="Yoshida Y."/>
            <person name="Fujiwara M."/>
            <person name="Mori M."/>
            <person name="Tomita M."/>
            <person name="Arakawa K."/>
        </authorList>
    </citation>
    <scope>NUCLEOTIDE SEQUENCE [LARGE SCALE GENOMIC DNA]</scope>
</reference>
<sequence>MSASLHTRKEASVDGMETHKTQVLLRRFGWEVWQHPPYSPNPCDLHVFGKLKEHLGGGRFSNDDQVQTSALSWLQDQGAIFYRQDIERLVQCSDKCLQRLGDYVEK</sequence>
<dbReference type="PANTHER" id="PTHR46060:SF1">
    <property type="entry name" value="MARINER MOS1 TRANSPOSASE-LIKE PROTEIN"/>
    <property type="match status" value="1"/>
</dbReference>
<dbReference type="InterPro" id="IPR036397">
    <property type="entry name" value="RNaseH_sf"/>
</dbReference>
<dbReference type="AlphaFoldDB" id="A0A4Y2B8R7"/>
<organism evidence="1 2">
    <name type="scientific">Araneus ventricosus</name>
    <name type="common">Orbweaver spider</name>
    <name type="synonym">Epeira ventricosa</name>
    <dbReference type="NCBI Taxonomy" id="182803"/>
    <lineage>
        <taxon>Eukaryota</taxon>
        <taxon>Metazoa</taxon>
        <taxon>Ecdysozoa</taxon>
        <taxon>Arthropoda</taxon>
        <taxon>Chelicerata</taxon>
        <taxon>Arachnida</taxon>
        <taxon>Araneae</taxon>
        <taxon>Araneomorphae</taxon>
        <taxon>Entelegynae</taxon>
        <taxon>Araneoidea</taxon>
        <taxon>Araneidae</taxon>
        <taxon>Araneus</taxon>
    </lineage>
</organism>
<dbReference type="Gene3D" id="3.30.420.10">
    <property type="entry name" value="Ribonuclease H-like superfamily/Ribonuclease H"/>
    <property type="match status" value="1"/>
</dbReference>
<dbReference type="GO" id="GO:0003676">
    <property type="term" value="F:nucleic acid binding"/>
    <property type="evidence" value="ECO:0007669"/>
    <property type="project" value="InterPro"/>
</dbReference>
<dbReference type="InterPro" id="IPR052709">
    <property type="entry name" value="Transposase-MT_Hybrid"/>
</dbReference>
<keyword evidence="2" id="KW-1185">Reference proteome</keyword>
<evidence type="ECO:0000313" key="1">
    <source>
        <dbReference type="EMBL" id="GBL87444.1"/>
    </source>
</evidence>